<comment type="caution">
    <text evidence="1">The sequence shown here is derived from an EMBL/GenBank/DDBJ whole genome shotgun (WGS) entry which is preliminary data.</text>
</comment>
<organism evidence="1 2">
    <name type="scientific">Sphaerodactylus townsendi</name>
    <dbReference type="NCBI Taxonomy" id="933632"/>
    <lineage>
        <taxon>Eukaryota</taxon>
        <taxon>Metazoa</taxon>
        <taxon>Chordata</taxon>
        <taxon>Craniata</taxon>
        <taxon>Vertebrata</taxon>
        <taxon>Euteleostomi</taxon>
        <taxon>Lepidosauria</taxon>
        <taxon>Squamata</taxon>
        <taxon>Bifurcata</taxon>
        <taxon>Gekkota</taxon>
        <taxon>Sphaerodactylidae</taxon>
        <taxon>Sphaerodactylus</taxon>
    </lineage>
</organism>
<keyword evidence="2" id="KW-1185">Reference proteome</keyword>
<protein>
    <submittedName>
        <fullName evidence="1">Uncharacterized protein</fullName>
    </submittedName>
</protein>
<evidence type="ECO:0000313" key="1">
    <source>
        <dbReference type="EMBL" id="KAH7998326.1"/>
    </source>
</evidence>
<gene>
    <name evidence="1" type="ORF">K3G42_014999</name>
</gene>
<reference evidence="1" key="1">
    <citation type="submission" date="2021-08" db="EMBL/GenBank/DDBJ databases">
        <title>The first chromosome-level gecko genome reveals the dynamic sex chromosomes of Neotropical dwarf geckos (Sphaerodactylidae: Sphaerodactylus).</title>
        <authorList>
            <person name="Pinto B.J."/>
            <person name="Keating S.E."/>
            <person name="Gamble T."/>
        </authorList>
    </citation>
    <scope>NUCLEOTIDE SEQUENCE</scope>
    <source>
        <strain evidence="1">TG3544</strain>
    </source>
</reference>
<name>A0ACB8EZG4_9SAUR</name>
<dbReference type="Proteomes" id="UP000827872">
    <property type="component" value="Linkage Group LG12"/>
</dbReference>
<evidence type="ECO:0000313" key="2">
    <source>
        <dbReference type="Proteomes" id="UP000827872"/>
    </source>
</evidence>
<sequence length="448" mass="51912">MLSSVEAQGVSVFSKVEFCLTETRKRLYLVITVSLAITTIMFFCHKKIHLSITPAVKKNLCRGIPARNTITPLKDKRTFIIAPYFDNRQNNMTRVIAIVHHKEVKELYCWFCHPSSGEIYISKAEINVHSDRFDFPYGATDLRCLEPGAWEPHYVSIHWSLSGDPDQLPLFEIRNRDREGPLVNFTVCISTMFGGYNNVLQFVQSMEMYKILGVDRVMIYKNSCSPLMEKVLDFYIAEGIVEIIPWPIDSYLSVASRWHHSVDPKDIGYYGQITALNDCIYRNMYRSRYLLMNDIDEIILPVKYRDWNTMMQNLQMQHPKAAAFSFENHIFPKNVFSLNDPFNISSWRTVPGVNILQHILREPDRKNIINPFKMIVDPRKVVQTSVHSVLQTFGDSVHVSMDVALVYHCRIPLQPQLPRKSLINDTTLWSYNVTLVRNVSKVLRQIGL</sequence>
<dbReference type="EMBL" id="CM037625">
    <property type="protein sequence ID" value="KAH7998326.1"/>
    <property type="molecule type" value="Genomic_DNA"/>
</dbReference>
<accession>A0ACB8EZG4</accession>
<proteinExistence type="predicted"/>